<dbReference type="InterPro" id="IPR005467">
    <property type="entry name" value="His_kinase_dom"/>
</dbReference>
<dbReference type="GO" id="GO:0000155">
    <property type="term" value="F:phosphorelay sensor kinase activity"/>
    <property type="evidence" value="ECO:0007669"/>
    <property type="project" value="InterPro"/>
</dbReference>
<gene>
    <name evidence="22" type="ORF">KC729_08790</name>
</gene>
<dbReference type="SMART" id="SM00387">
    <property type="entry name" value="HATPase_c"/>
    <property type="match status" value="1"/>
</dbReference>
<feature type="domain" description="Histidine kinase" evidence="20">
    <location>
        <begin position="284"/>
        <end position="489"/>
    </location>
</feature>
<evidence type="ECO:0000259" key="20">
    <source>
        <dbReference type="PROSITE" id="PS50109"/>
    </source>
</evidence>
<evidence type="ECO:0000256" key="9">
    <source>
        <dbReference type="ARBA" id="ARBA00022777"/>
    </source>
</evidence>
<evidence type="ECO:0000256" key="4">
    <source>
        <dbReference type="ARBA" id="ARBA00004370"/>
    </source>
</evidence>
<dbReference type="Proteomes" id="UP000697710">
    <property type="component" value="Unassembled WGS sequence"/>
</dbReference>
<evidence type="ECO:0000256" key="18">
    <source>
        <dbReference type="ARBA" id="ARBA00041776"/>
    </source>
</evidence>
<evidence type="ECO:0000256" key="7">
    <source>
        <dbReference type="ARBA" id="ARBA00022679"/>
    </source>
</evidence>
<keyword evidence="7" id="KW-0808">Transferase</keyword>
<dbReference type="AlphaFoldDB" id="A0A956RPD6"/>
<feature type="domain" description="HAMP" evidence="21">
    <location>
        <begin position="202"/>
        <end position="254"/>
    </location>
</feature>
<dbReference type="InterPro" id="IPR036890">
    <property type="entry name" value="HATPase_C_sf"/>
</dbReference>
<evidence type="ECO:0000256" key="5">
    <source>
        <dbReference type="ARBA" id="ARBA00012438"/>
    </source>
</evidence>
<name>A0A956RPD6_UNCEI</name>
<keyword evidence="19" id="KW-1133">Transmembrane helix</keyword>
<keyword evidence="6" id="KW-0597">Phosphoprotein</keyword>
<dbReference type="CDD" id="cd06225">
    <property type="entry name" value="HAMP"/>
    <property type="match status" value="1"/>
</dbReference>
<dbReference type="InterPro" id="IPR004358">
    <property type="entry name" value="Sig_transdc_His_kin-like_C"/>
</dbReference>
<reference evidence="22" key="2">
    <citation type="journal article" date="2021" name="Microbiome">
        <title>Successional dynamics and alternative stable states in a saline activated sludge microbial community over 9 years.</title>
        <authorList>
            <person name="Wang Y."/>
            <person name="Ye J."/>
            <person name="Ju F."/>
            <person name="Liu L."/>
            <person name="Boyd J.A."/>
            <person name="Deng Y."/>
            <person name="Parks D.H."/>
            <person name="Jiang X."/>
            <person name="Yin X."/>
            <person name="Woodcroft B.J."/>
            <person name="Tyson G.W."/>
            <person name="Hugenholtz P."/>
            <person name="Polz M.F."/>
            <person name="Zhang T."/>
        </authorList>
    </citation>
    <scope>NUCLEOTIDE SEQUENCE</scope>
    <source>
        <strain evidence="22">HKST-UBA01</strain>
    </source>
</reference>
<evidence type="ECO:0000256" key="8">
    <source>
        <dbReference type="ARBA" id="ARBA00022741"/>
    </source>
</evidence>
<evidence type="ECO:0000256" key="19">
    <source>
        <dbReference type="SAM" id="Phobius"/>
    </source>
</evidence>
<evidence type="ECO:0000256" key="12">
    <source>
        <dbReference type="ARBA" id="ARBA00022842"/>
    </source>
</evidence>
<dbReference type="GO" id="GO:0004721">
    <property type="term" value="F:phosphoprotein phosphatase activity"/>
    <property type="evidence" value="ECO:0007669"/>
    <property type="project" value="UniProtKB-KW"/>
</dbReference>
<accession>A0A956RPD6</accession>
<comment type="subcellular location">
    <subcellularLocation>
        <location evidence="4">Membrane</location>
    </subcellularLocation>
</comment>
<dbReference type="SMART" id="SM00304">
    <property type="entry name" value="HAMP"/>
    <property type="match status" value="1"/>
</dbReference>
<evidence type="ECO:0000256" key="2">
    <source>
        <dbReference type="ARBA" id="ARBA00001936"/>
    </source>
</evidence>
<keyword evidence="10" id="KW-0378">Hydrolase</keyword>
<dbReference type="InterPro" id="IPR003660">
    <property type="entry name" value="HAMP_dom"/>
</dbReference>
<feature type="transmembrane region" description="Helical" evidence="19">
    <location>
        <begin position="183"/>
        <end position="201"/>
    </location>
</feature>
<keyword evidence="19" id="KW-0812">Transmembrane</keyword>
<comment type="cofactor">
    <cofactor evidence="3">
        <name>Mg(2+)</name>
        <dbReference type="ChEBI" id="CHEBI:18420"/>
    </cofactor>
</comment>
<evidence type="ECO:0000256" key="13">
    <source>
        <dbReference type="ARBA" id="ARBA00022912"/>
    </source>
</evidence>
<evidence type="ECO:0000256" key="16">
    <source>
        <dbReference type="ARBA" id="ARBA00023211"/>
    </source>
</evidence>
<keyword evidence="13" id="KW-0904">Protein phosphatase</keyword>
<dbReference type="Gene3D" id="3.30.565.10">
    <property type="entry name" value="Histidine kinase-like ATPase, C-terminal domain"/>
    <property type="match status" value="1"/>
</dbReference>
<dbReference type="Gene3D" id="1.10.287.130">
    <property type="match status" value="1"/>
</dbReference>
<evidence type="ECO:0000259" key="21">
    <source>
        <dbReference type="PROSITE" id="PS50885"/>
    </source>
</evidence>
<evidence type="ECO:0000256" key="3">
    <source>
        <dbReference type="ARBA" id="ARBA00001946"/>
    </source>
</evidence>
<dbReference type="EC" id="2.7.13.3" evidence="5"/>
<dbReference type="PANTHER" id="PTHR44936">
    <property type="entry name" value="SENSOR PROTEIN CREC"/>
    <property type="match status" value="1"/>
</dbReference>
<evidence type="ECO:0000256" key="15">
    <source>
        <dbReference type="ARBA" id="ARBA00023016"/>
    </source>
</evidence>
<protein>
    <recommendedName>
        <fullName evidence="17">Signal transduction histidine-protein kinase/phosphatase MprB</fullName>
        <ecNumber evidence="5">2.7.13.3</ecNumber>
    </recommendedName>
    <alternativeName>
        <fullName evidence="18">Mycobacterial persistence regulator B</fullName>
    </alternativeName>
</protein>
<dbReference type="SUPFAM" id="SSF55874">
    <property type="entry name" value="ATPase domain of HSP90 chaperone/DNA topoisomerase II/histidine kinase"/>
    <property type="match status" value="1"/>
</dbReference>
<dbReference type="Gene3D" id="6.10.340.10">
    <property type="match status" value="1"/>
</dbReference>
<keyword evidence="9 22" id="KW-0418">Kinase</keyword>
<keyword evidence="14" id="KW-0902">Two-component regulatory system</keyword>
<dbReference type="PANTHER" id="PTHR44936:SF9">
    <property type="entry name" value="SENSOR PROTEIN CREC"/>
    <property type="match status" value="1"/>
</dbReference>
<dbReference type="Pfam" id="PF00672">
    <property type="entry name" value="HAMP"/>
    <property type="match status" value="1"/>
</dbReference>
<dbReference type="GO" id="GO:0005524">
    <property type="term" value="F:ATP binding"/>
    <property type="evidence" value="ECO:0007669"/>
    <property type="project" value="UniProtKB-KW"/>
</dbReference>
<evidence type="ECO:0000313" key="22">
    <source>
        <dbReference type="EMBL" id="MCA9727765.1"/>
    </source>
</evidence>
<dbReference type="PROSITE" id="PS50885">
    <property type="entry name" value="HAMP"/>
    <property type="match status" value="1"/>
</dbReference>
<organism evidence="22 23">
    <name type="scientific">Eiseniibacteriota bacterium</name>
    <dbReference type="NCBI Taxonomy" id="2212470"/>
    <lineage>
        <taxon>Bacteria</taxon>
        <taxon>Candidatus Eiseniibacteriota</taxon>
    </lineage>
</organism>
<evidence type="ECO:0000313" key="23">
    <source>
        <dbReference type="Proteomes" id="UP000697710"/>
    </source>
</evidence>
<dbReference type="InterPro" id="IPR036097">
    <property type="entry name" value="HisK_dim/P_sf"/>
</dbReference>
<comment type="caution">
    <text evidence="22">The sequence shown here is derived from an EMBL/GenBank/DDBJ whole genome shotgun (WGS) entry which is preliminary data.</text>
</comment>
<dbReference type="CDD" id="cd00075">
    <property type="entry name" value="HATPase"/>
    <property type="match status" value="1"/>
</dbReference>
<dbReference type="InterPro" id="IPR003594">
    <property type="entry name" value="HATPase_dom"/>
</dbReference>
<dbReference type="GO" id="GO:0016020">
    <property type="term" value="C:membrane"/>
    <property type="evidence" value="ECO:0007669"/>
    <property type="project" value="UniProtKB-SubCell"/>
</dbReference>
<dbReference type="PROSITE" id="PS50109">
    <property type="entry name" value="HIS_KIN"/>
    <property type="match status" value="1"/>
</dbReference>
<evidence type="ECO:0000256" key="6">
    <source>
        <dbReference type="ARBA" id="ARBA00022553"/>
    </source>
</evidence>
<evidence type="ECO:0000256" key="11">
    <source>
        <dbReference type="ARBA" id="ARBA00022840"/>
    </source>
</evidence>
<keyword evidence="12" id="KW-0460">Magnesium</keyword>
<dbReference type="PRINTS" id="PR00344">
    <property type="entry name" value="BCTRLSENSOR"/>
</dbReference>
<evidence type="ECO:0000256" key="1">
    <source>
        <dbReference type="ARBA" id="ARBA00000085"/>
    </source>
</evidence>
<comment type="cofactor">
    <cofactor evidence="2">
        <name>Mn(2+)</name>
        <dbReference type="ChEBI" id="CHEBI:29035"/>
    </cofactor>
</comment>
<keyword evidence="16" id="KW-0464">Manganese</keyword>
<evidence type="ECO:0000256" key="10">
    <source>
        <dbReference type="ARBA" id="ARBA00022801"/>
    </source>
</evidence>
<reference evidence="22" key="1">
    <citation type="submission" date="2020-04" db="EMBL/GenBank/DDBJ databases">
        <authorList>
            <person name="Zhang T."/>
        </authorList>
    </citation>
    <scope>NUCLEOTIDE SEQUENCE</scope>
    <source>
        <strain evidence="22">HKST-UBA01</strain>
    </source>
</reference>
<keyword evidence="11" id="KW-0067">ATP-binding</keyword>
<sequence length="490" mass="53093">MRPHWVRRQLVTLLFLAVVLVLVSGFLELVSAVRLSTRQARVEASLVTGFVRGQLSVLAAAYSPDSLRAIGRDPRLESTLRDALVLAPSVARVGIADPEGITIAHTEPSRVGTIIQPYPDLPKAESFLEAVRLLVALGVKRQIVAYQIETRLEINRKLYAVIRVVLADTYIWQSVREAGRRGILTALIVVPIAALSGLALARMATGRLRTLEEGITALREGRFDEPLPDAGADEFSRLARELNLLGAEFQRRQKEWEEESSPPLAAVVAGQTRVLMRLAQMASGVAHELRNELQTIQSNLEVARLDPSRASEPLDLALQGVSNVGQSVRGFLKVARFRPLSTQHLQINDLLRHIREDLATNAALAGVELDLALTEDLPETVADPEVIRQAIDNLVRNALQALVETGGHVVLRSDGGDGTVSVIVEDDGPGMPDHVLAKAGTLYVTTRRDGSGVGLALVHQAMELHGGSVQIQSEKGQGTRITLVLPVVPA</sequence>
<keyword evidence="19" id="KW-0472">Membrane</keyword>
<comment type="catalytic activity">
    <reaction evidence="1">
        <text>ATP + protein L-histidine = ADP + protein N-phospho-L-histidine.</text>
        <dbReference type="EC" id="2.7.13.3"/>
    </reaction>
</comment>
<dbReference type="EMBL" id="JAGQHR010000232">
    <property type="protein sequence ID" value="MCA9727765.1"/>
    <property type="molecule type" value="Genomic_DNA"/>
</dbReference>
<evidence type="ECO:0000256" key="14">
    <source>
        <dbReference type="ARBA" id="ARBA00023012"/>
    </source>
</evidence>
<evidence type="ECO:0000256" key="17">
    <source>
        <dbReference type="ARBA" id="ARBA00040454"/>
    </source>
</evidence>
<keyword evidence="15" id="KW-0346">Stress response</keyword>
<keyword evidence="8" id="KW-0547">Nucleotide-binding</keyword>
<proteinExistence type="predicted"/>
<dbReference type="SUPFAM" id="SSF47384">
    <property type="entry name" value="Homodimeric domain of signal transducing histidine kinase"/>
    <property type="match status" value="1"/>
</dbReference>
<dbReference type="Pfam" id="PF02518">
    <property type="entry name" value="HATPase_c"/>
    <property type="match status" value="1"/>
</dbReference>
<dbReference type="InterPro" id="IPR050980">
    <property type="entry name" value="2C_sensor_his_kinase"/>
</dbReference>